<dbReference type="PANTHER" id="PTHR10075:SF107">
    <property type="entry name" value="BASIGIN"/>
    <property type="match status" value="1"/>
</dbReference>
<evidence type="ECO:0000256" key="21">
    <source>
        <dbReference type="ARBA" id="ARBA00066216"/>
    </source>
</evidence>
<keyword evidence="7 24" id="KW-0732">Signal</keyword>
<evidence type="ECO:0000256" key="16">
    <source>
        <dbReference type="ARBA" id="ARBA00023273"/>
    </source>
</evidence>
<evidence type="ECO:0000256" key="4">
    <source>
        <dbReference type="ARBA" id="ARBA00022475"/>
    </source>
</evidence>
<evidence type="ECO:0000256" key="10">
    <source>
        <dbReference type="ARBA" id="ARBA00022989"/>
    </source>
</evidence>
<dbReference type="InterPro" id="IPR036179">
    <property type="entry name" value="Ig-like_dom_sf"/>
</dbReference>
<evidence type="ECO:0000256" key="11">
    <source>
        <dbReference type="ARBA" id="ARBA00023035"/>
    </source>
</evidence>
<dbReference type="SMART" id="SM00409">
    <property type="entry name" value="IG"/>
    <property type="match status" value="2"/>
</dbReference>
<dbReference type="InterPro" id="IPR003598">
    <property type="entry name" value="Ig_sub2"/>
</dbReference>
<feature type="domain" description="Ig-like" evidence="25">
    <location>
        <begin position="122"/>
        <end position="217"/>
    </location>
</feature>
<comment type="subcellular location">
    <subcellularLocation>
        <location evidence="18">Basolateral cell membrane</location>
        <topology evidence="18">Single-pass type I membrane protein</topology>
    </subcellularLocation>
    <subcellularLocation>
        <location evidence="3">Cell projection</location>
        <location evidence="3">Cilium</location>
        <location evidence="3">Photoreceptor outer segment</location>
    </subcellularLocation>
    <subcellularLocation>
        <location evidence="1">Endoplasmic reticulum membrane</location>
        <topology evidence="1">Single-pass type I membrane protein</topology>
    </subcellularLocation>
    <subcellularLocation>
        <location evidence="2">Photoreceptor inner segment</location>
    </subcellularLocation>
</comment>
<feature type="signal peptide" evidence="24">
    <location>
        <begin position="1"/>
        <end position="21"/>
    </location>
</feature>
<dbReference type="InterPro" id="IPR013783">
    <property type="entry name" value="Ig-like_fold"/>
</dbReference>
<dbReference type="GO" id="GO:0070593">
    <property type="term" value="P:dendrite self-avoidance"/>
    <property type="evidence" value="ECO:0007669"/>
    <property type="project" value="TreeGrafter"/>
</dbReference>
<keyword evidence="6 23" id="KW-0812">Transmembrane</keyword>
<dbReference type="Ensembl" id="ENSCCNT00000026940.1">
    <property type="protein sequence ID" value="ENSCCNP00000020889.1"/>
    <property type="gene ID" value="ENSCCNG00000020765.1"/>
</dbReference>
<evidence type="ECO:0000256" key="14">
    <source>
        <dbReference type="ARBA" id="ARBA00023170"/>
    </source>
</evidence>
<dbReference type="GO" id="GO:0001917">
    <property type="term" value="C:photoreceptor inner segment"/>
    <property type="evidence" value="ECO:0007669"/>
    <property type="project" value="UniProtKB-SubCell"/>
</dbReference>
<evidence type="ECO:0000256" key="12">
    <source>
        <dbReference type="ARBA" id="ARBA00023136"/>
    </source>
</evidence>
<feature type="transmembrane region" description="Helical" evidence="23">
    <location>
        <begin position="323"/>
        <end position="344"/>
    </location>
</feature>
<evidence type="ECO:0000256" key="22">
    <source>
        <dbReference type="SAM" id="MobiDB-lite"/>
    </source>
</evidence>
<keyword evidence="11" id="KW-0465">Mannose-binding</keyword>
<evidence type="ECO:0000256" key="13">
    <source>
        <dbReference type="ARBA" id="ARBA00023157"/>
    </source>
</evidence>
<dbReference type="GO" id="GO:0005789">
    <property type="term" value="C:endoplasmic reticulum membrane"/>
    <property type="evidence" value="ECO:0007669"/>
    <property type="project" value="UniProtKB-SubCell"/>
</dbReference>
<dbReference type="GO" id="GO:0007156">
    <property type="term" value="P:homophilic cell adhesion via plasma membrane adhesion molecules"/>
    <property type="evidence" value="ECO:0007669"/>
    <property type="project" value="TreeGrafter"/>
</dbReference>
<feature type="domain" description="Ig-like" evidence="25">
    <location>
        <begin position="220"/>
        <end position="314"/>
    </location>
</feature>
<keyword evidence="13" id="KW-1015">Disulfide bond</keyword>
<dbReference type="InterPro" id="IPR003599">
    <property type="entry name" value="Ig_sub"/>
</dbReference>
<evidence type="ECO:0000256" key="9">
    <source>
        <dbReference type="ARBA" id="ARBA00022824"/>
    </source>
</evidence>
<keyword evidence="10 23" id="KW-1133">Transmembrane helix</keyword>
<keyword evidence="9" id="KW-0256">Endoplasmic reticulum</keyword>
<evidence type="ECO:0000256" key="18">
    <source>
        <dbReference type="ARBA" id="ARBA00023768"/>
    </source>
</evidence>
<proteinExistence type="predicted"/>
<dbReference type="AlphaFoldDB" id="A0A8C0ZUR3"/>
<dbReference type="GO" id="GO:0001750">
    <property type="term" value="C:photoreceptor outer segment"/>
    <property type="evidence" value="ECO:0007669"/>
    <property type="project" value="UniProtKB-SubCell"/>
</dbReference>
<dbReference type="FunFam" id="2.60.40.10:FF:000291">
    <property type="entry name" value="Neuroplastin b"/>
    <property type="match status" value="1"/>
</dbReference>
<keyword evidence="16" id="KW-0966">Cell projection</keyword>
<keyword evidence="4" id="KW-1003">Cell membrane</keyword>
<feature type="domain" description="Ig-like" evidence="25">
    <location>
        <begin position="33"/>
        <end position="119"/>
    </location>
</feature>
<evidence type="ECO:0000256" key="6">
    <source>
        <dbReference type="ARBA" id="ARBA00022692"/>
    </source>
</evidence>
<comment type="subunit">
    <text evidence="21">Interacts with SLC16A6; this interaction mediates targeting to the plasma membrane.</text>
</comment>
<dbReference type="SMART" id="SM00408">
    <property type="entry name" value="IGc2"/>
    <property type="match status" value="2"/>
</dbReference>
<dbReference type="GO" id="GO:0030424">
    <property type="term" value="C:axon"/>
    <property type="evidence" value="ECO:0007669"/>
    <property type="project" value="TreeGrafter"/>
</dbReference>
<keyword evidence="12 23" id="KW-0472">Membrane</keyword>
<keyword evidence="17" id="KW-0393">Immunoglobulin domain</keyword>
<keyword evidence="15" id="KW-0325">Glycoprotein</keyword>
<reference evidence="26" key="1">
    <citation type="submission" date="2023-09" db="UniProtKB">
        <authorList>
            <consortium name="Ensembl"/>
        </authorList>
    </citation>
    <scope>IDENTIFICATION</scope>
</reference>
<evidence type="ECO:0000313" key="26">
    <source>
        <dbReference type="Ensembl" id="ENSCCNP00000020889.1"/>
    </source>
</evidence>
<dbReference type="Gene3D" id="2.60.40.10">
    <property type="entry name" value="Immunoglobulins"/>
    <property type="match status" value="3"/>
</dbReference>
<accession>A0A8C0ZUR3</accession>
<dbReference type="GO" id="GO:0007411">
    <property type="term" value="P:axon guidance"/>
    <property type="evidence" value="ECO:0007669"/>
    <property type="project" value="TreeGrafter"/>
</dbReference>
<dbReference type="PANTHER" id="PTHR10075">
    <property type="entry name" value="BASIGIN RELATED"/>
    <property type="match status" value="1"/>
</dbReference>
<dbReference type="InterPro" id="IPR007110">
    <property type="entry name" value="Ig-like_dom"/>
</dbReference>
<evidence type="ECO:0000256" key="20">
    <source>
        <dbReference type="ARBA" id="ARBA00058336"/>
    </source>
</evidence>
<keyword evidence="5" id="KW-0597">Phosphoprotein</keyword>
<organism evidence="26">
    <name type="scientific">Castor canadensis</name>
    <name type="common">American beaver</name>
    <dbReference type="NCBI Taxonomy" id="51338"/>
    <lineage>
        <taxon>Eukaryota</taxon>
        <taxon>Metazoa</taxon>
        <taxon>Chordata</taxon>
        <taxon>Craniata</taxon>
        <taxon>Vertebrata</taxon>
        <taxon>Euteleostomi</taxon>
        <taxon>Mammalia</taxon>
        <taxon>Eutheria</taxon>
        <taxon>Euarchontoglires</taxon>
        <taxon>Glires</taxon>
        <taxon>Rodentia</taxon>
        <taxon>Castorimorpha</taxon>
        <taxon>Castoridae</taxon>
        <taxon>Castor</taxon>
    </lineage>
</organism>
<feature type="chain" id="PRO_5034059178" description="Basigin" evidence="24">
    <location>
        <begin position="22"/>
        <end position="383"/>
    </location>
</feature>
<evidence type="ECO:0000256" key="1">
    <source>
        <dbReference type="ARBA" id="ARBA00004115"/>
    </source>
</evidence>
<evidence type="ECO:0000256" key="5">
    <source>
        <dbReference type="ARBA" id="ARBA00022553"/>
    </source>
</evidence>
<protein>
    <recommendedName>
        <fullName evidence="19">Basigin</fullName>
    </recommendedName>
</protein>
<keyword evidence="14" id="KW-0675">Receptor</keyword>
<name>A0A8C0ZUR3_CASCN</name>
<dbReference type="GO" id="GO:0016323">
    <property type="term" value="C:basolateral plasma membrane"/>
    <property type="evidence" value="ECO:0007669"/>
    <property type="project" value="UniProtKB-SubCell"/>
</dbReference>
<dbReference type="PROSITE" id="PS50835">
    <property type="entry name" value="IG_LIKE"/>
    <property type="match status" value="3"/>
</dbReference>
<evidence type="ECO:0000256" key="7">
    <source>
        <dbReference type="ARBA" id="ARBA00022729"/>
    </source>
</evidence>
<dbReference type="SUPFAM" id="SSF48726">
    <property type="entry name" value="Immunoglobulin"/>
    <property type="match status" value="3"/>
</dbReference>
<evidence type="ECO:0000256" key="24">
    <source>
        <dbReference type="SAM" id="SignalP"/>
    </source>
</evidence>
<dbReference type="FunFam" id="2.60.40.10:FF:001329">
    <property type="entry name" value="Basigin"/>
    <property type="match status" value="1"/>
</dbReference>
<dbReference type="Pfam" id="PF13927">
    <property type="entry name" value="Ig_3"/>
    <property type="match status" value="2"/>
</dbReference>
<evidence type="ECO:0000256" key="19">
    <source>
        <dbReference type="ARBA" id="ARBA00023876"/>
    </source>
</evidence>
<feature type="region of interest" description="Disordered" evidence="22">
    <location>
        <begin position="351"/>
        <end position="383"/>
    </location>
</feature>
<dbReference type="FunFam" id="2.60.40.10:FF:000387">
    <property type="entry name" value="Neuroplastin b"/>
    <property type="match status" value="1"/>
</dbReference>
<sequence>MAAAVLLALAFTLLGIQNASAAAGFIKSPLSQEGRVWGSVALHCEAVGSPVPEIQWFEGDGPNDTCSQLWDGARLDRIHIHATYCQHAASTLFIDKLTTDDAGTYECRASNDPDRNHLTQVPRVKWVHAQASLVVLKPGSILTSVEEVDSKTRLTCTLNQRPTEIAGHRWIKDGKVVKEDTLAELSTQYEVDMKDRSGNYSCIFLPESVGKADITVSGRPRIKVVKKSAHADEGETITLACKSESYAPIIEWTWYKKVDSGNQLITNGSQNKYFVNSSETQSELTIKNLEVGSDRGTYVCNGTNSEGSDEATFTVRVHSRLAALWPFLGIVAEVLVLLTIIFMCEKRQKPSEELDDDELGSAPLKSSGQVDSKDKNVRQRTAT</sequence>
<evidence type="ECO:0000256" key="15">
    <source>
        <dbReference type="ARBA" id="ARBA00023180"/>
    </source>
</evidence>
<evidence type="ECO:0000256" key="8">
    <source>
        <dbReference type="ARBA" id="ARBA00022734"/>
    </source>
</evidence>
<evidence type="ECO:0000256" key="17">
    <source>
        <dbReference type="ARBA" id="ARBA00023319"/>
    </source>
</evidence>
<comment type="function">
    <text evidence="20">Essential for normal retinal maturation and development. Acts as a retinal cell surface receptor for NXNL1 and plays an important role in NXNL1-mediated survival of retinal cone photoreceptors. In association with glucose transporter SLC16A1/GLUT1 and NXNL1, promotes retinal cone survival by enhancing aerobic glycolysis and accelerating the entry of glucose into photoreceptors.</text>
</comment>
<evidence type="ECO:0000256" key="23">
    <source>
        <dbReference type="SAM" id="Phobius"/>
    </source>
</evidence>
<evidence type="ECO:0000259" key="25">
    <source>
        <dbReference type="PROSITE" id="PS50835"/>
    </source>
</evidence>
<dbReference type="GO" id="GO:0098632">
    <property type="term" value="F:cell-cell adhesion mediator activity"/>
    <property type="evidence" value="ECO:0007669"/>
    <property type="project" value="TreeGrafter"/>
</dbReference>
<keyword evidence="8" id="KW-0430">Lectin</keyword>
<gene>
    <name evidence="26" type="primary">Bsg</name>
</gene>
<dbReference type="GO" id="GO:0005537">
    <property type="term" value="F:D-mannose binding"/>
    <property type="evidence" value="ECO:0007669"/>
    <property type="project" value="UniProtKB-KW"/>
</dbReference>
<evidence type="ECO:0000256" key="3">
    <source>
        <dbReference type="ARBA" id="ARBA00004504"/>
    </source>
</evidence>
<evidence type="ECO:0000256" key="2">
    <source>
        <dbReference type="ARBA" id="ARBA00004437"/>
    </source>
</evidence>